<dbReference type="RefSeq" id="WP_301418123.1">
    <property type="nucleotide sequence ID" value="NZ_CP098023.1"/>
</dbReference>
<evidence type="ECO:0000313" key="3">
    <source>
        <dbReference type="Proteomes" id="UP001321520"/>
    </source>
</evidence>
<sequence>MSSYIYSKWHNSPEDSPVEFYSELNGERFETRKVEVFKDGSLGFASNKATSKTTKLGIAPVPPLTEIAEQPEFDIRTISPQQFEAKWKEATA</sequence>
<feature type="domain" description="DUF6881" evidence="1">
    <location>
        <begin position="4"/>
        <end position="91"/>
    </location>
</feature>
<name>A0ABY9EHT9_9GAMM</name>
<evidence type="ECO:0000313" key="2">
    <source>
        <dbReference type="EMBL" id="WKD51140.1"/>
    </source>
</evidence>
<proteinExistence type="predicted"/>
<dbReference type="Pfam" id="PF21812">
    <property type="entry name" value="DUF6881"/>
    <property type="match status" value="1"/>
</dbReference>
<protein>
    <recommendedName>
        <fullName evidence="1">DUF6881 domain-containing protein</fullName>
    </recommendedName>
</protein>
<evidence type="ECO:0000259" key="1">
    <source>
        <dbReference type="Pfam" id="PF21812"/>
    </source>
</evidence>
<accession>A0ABY9EHT9</accession>
<keyword evidence="3" id="KW-1185">Reference proteome</keyword>
<organism evidence="2 3">
    <name type="scientific">Microbulbifer spongiae</name>
    <dbReference type="NCBI Taxonomy" id="2944933"/>
    <lineage>
        <taxon>Bacteria</taxon>
        <taxon>Pseudomonadati</taxon>
        <taxon>Pseudomonadota</taxon>
        <taxon>Gammaproteobacteria</taxon>
        <taxon>Cellvibrionales</taxon>
        <taxon>Microbulbiferaceae</taxon>
        <taxon>Microbulbifer</taxon>
    </lineage>
</organism>
<reference evidence="2 3" key="1">
    <citation type="submission" date="2022-05" db="EMBL/GenBank/DDBJ databases">
        <title>Microbulbifer sp. nov., isolated from sponge.</title>
        <authorList>
            <person name="Gao L."/>
        </authorList>
    </citation>
    <scope>NUCLEOTIDE SEQUENCE [LARGE SCALE GENOMIC DNA]</scope>
    <source>
        <strain evidence="2 3">MI-G</strain>
    </source>
</reference>
<gene>
    <name evidence="2" type="ORF">M8T91_06920</name>
</gene>
<dbReference type="InterPro" id="IPR049248">
    <property type="entry name" value="DUF6881"/>
</dbReference>
<dbReference type="EMBL" id="CP098023">
    <property type="protein sequence ID" value="WKD51140.1"/>
    <property type="molecule type" value="Genomic_DNA"/>
</dbReference>
<dbReference type="Proteomes" id="UP001321520">
    <property type="component" value="Chromosome"/>
</dbReference>